<feature type="compositionally biased region" description="Low complexity" evidence="1">
    <location>
        <begin position="151"/>
        <end position="166"/>
    </location>
</feature>
<evidence type="ECO:0000313" key="3">
    <source>
        <dbReference type="EMBL" id="HIS31941.1"/>
    </source>
</evidence>
<feature type="region of interest" description="Disordered" evidence="1">
    <location>
        <begin position="194"/>
        <end position="213"/>
    </location>
</feature>
<keyword evidence="2" id="KW-0732">Signal</keyword>
<feature type="compositionally biased region" description="Low complexity" evidence="1">
    <location>
        <begin position="174"/>
        <end position="184"/>
    </location>
</feature>
<feature type="chain" id="PRO_5038701383" evidence="2">
    <location>
        <begin position="39"/>
        <end position="1198"/>
    </location>
</feature>
<feature type="signal peptide" evidence="2">
    <location>
        <begin position="1"/>
        <end position="38"/>
    </location>
</feature>
<feature type="compositionally biased region" description="Low complexity" evidence="1">
    <location>
        <begin position="129"/>
        <end position="143"/>
    </location>
</feature>
<feature type="region of interest" description="Disordered" evidence="1">
    <location>
        <begin position="378"/>
        <end position="413"/>
    </location>
</feature>
<gene>
    <name evidence="3" type="ORF">IAB44_10405</name>
</gene>
<dbReference type="AlphaFoldDB" id="A0A9D1EUK8"/>
<comment type="caution">
    <text evidence="3">The sequence shown here is derived from an EMBL/GenBank/DDBJ whole genome shotgun (WGS) entry which is preliminary data.</text>
</comment>
<reference evidence="3" key="1">
    <citation type="submission" date="2020-10" db="EMBL/GenBank/DDBJ databases">
        <authorList>
            <person name="Gilroy R."/>
        </authorList>
    </citation>
    <scope>NUCLEOTIDE SEQUENCE</scope>
    <source>
        <strain evidence="3">CHK190-19873</strain>
    </source>
</reference>
<accession>A0A9D1EUK8</accession>
<proteinExistence type="predicted"/>
<feature type="compositionally biased region" description="Low complexity" evidence="1">
    <location>
        <begin position="197"/>
        <end position="213"/>
    </location>
</feature>
<feature type="region of interest" description="Disordered" evidence="1">
    <location>
        <begin position="63"/>
        <end position="184"/>
    </location>
</feature>
<feature type="non-terminal residue" evidence="3">
    <location>
        <position position="1198"/>
    </location>
</feature>
<evidence type="ECO:0000256" key="1">
    <source>
        <dbReference type="SAM" id="MobiDB-lite"/>
    </source>
</evidence>
<feature type="compositionally biased region" description="Low complexity" evidence="1">
    <location>
        <begin position="68"/>
        <end position="77"/>
    </location>
</feature>
<organism evidence="3 4">
    <name type="scientific">Candidatus Limivivens intestinipullorum</name>
    <dbReference type="NCBI Taxonomy" id="2840858"/>
    <lineage>
        <taxon>Bacteria</taxon>
        <taxon>Bacillati</taxon>
        <taxon>Bacillota</taxon>
        <taxon>Clostridia</taxon>
        <taxon>Lachnospirales</taxon>
        <taxon>Lachnospiraceae</taxon>
        <taxon>Lachnospiraceae incertae sedis</taxon>
        <taxon>Candidatus Limivivens</taxon>
    </lineage>
</organism>
<evidence type="ECO:0000313" key="4">
    <source>
        <dbReference type="Proteomes" id="UP000823935"/>
    </source>
</evidence>
<sequence>MNGKKRRTTKRRPLSLRVLAMVLALAMLFTSSSFQVFAESVTAESDAAAAEAAAQAAAESEAQRLAEEQAAQAAAESEAQRLAEEQAAAEAAAQAAAESEAQRLAEEQAAAEAAAQAAAESEAQRLAEEQAAAEAAAQAAAESEAQRLAEEQAASEAAAAQAAAESEAQRLAEEQAASEAAAAQAAAESEAARKAAEQQAAAESEAAALAASEGTTEMITEAVSEETDPVIGGKLVLKTEPASTQNAGEYAKLRVEYGLGAECQLASVETRLYVWNENAVYPQFANETNSYTDPASGRTFTLKVDSEGDTYIEYMLKPGESFIQEFLFGDSSVTPGTEITFDAVISAMGEIPADQEIQTTAAKITYAVPAEETEAVTEETVEETTEESTEAVTEEVTEEVTEPVSEEGTEAATEEAAEEITEAVSEETTEAASETAEETEVLNTVSFEVAEGASVTVNGADATNATAMATNGTIVFQVAAAEGYEVTEILVDGTIPARTTGNDGEYIIENIQTDETVVVVTTRVVETEEVTEAVTEEVTEEVAEEATESETELATEAVTEEVTESETELVTEAVTEEVTESETELVTEAVTEEVTEPETELVTEAVTEEVAEEATEGETEVEYGTTFKYSDENVTVTAEASLEAKIPADAELRADLMTGSVLREAINAAERELGSEDVEAEYVFYDIYFTADGVRVEPADGLVSVSMTFAKPVFEDVSEEQEVTNYSVIHITDDGQVQDVTDEVQATAQGAVESVGFTTDSFSPFGIRMGIDSSTIPSATNGILLNNANENDGLKSYNIADSKNTISYTYYVDGKPYDPDSEDKVTISRDSTIEINMRYSFHADNNPVAEDYVKDGNGKYYYDLPNISDLQLDVSTASGDILNPAGVVVGDFKIVSENGTSRVYFNYNPTALVDPQGNPLSNFSGTFTMFASVNKEATADKETIEIELPGIDKVIIPLETAKVSGEKSYIVDNDGNLVFTIKLTADVADAQNVKVTDTLTGDFVFVENSFTATNVNGKIEVVLSNGNKTAEITIGTVEYGKDVILTYKVRPTGEDINLQGSNVAEIGFGEGSGTGTQWTNTVSIDLGDTILSKEDVFTGENNTFQNNQVKYVIKVNELKADLDGTPGSGTLTLEDTLNTEVVSLVNGSVEITDGNGNSLINNGASYSVDDGKITFSVPDETAVTITYIVRVKGEVGES</sequence>
<dbReference type="EMBL" id="DVIQ01000062">
    <property type="protein sequence ID" value="HIS31941.1"/>
    <property type="molecule type" value="Genomic_DNA"/>
</dbReference>
<protein>
    <submittedName>
        <fullName evidence="3">Uncharacterized protein</fullName>
    </submittedName>
</protein>
<reference evidence="3" key="2">
    <citation type="journal article" date="2021" name="PeerJ">
        <title>Extensive microbial diversity within the chicken gut microbiome revealed by metagenomics and culture.</title>
        <authorList>
            <person name="Gilroy R."/>
            <person name="Ravi A."/>
            <person name="Getino M."/>
            <person name="Pursley I."/>
            <person name="Horton D.L."/>
            <person name="Alikhan N.F."/>
            <person name="Baker D."/>
            <person name="Gharbi K."/>
            <person name="Hall N."/>
            <person name="Watson M."/>
            <person name="Adriaenssens E.M."/>
            <person name="Foster-Nyarko E."/>
            <person name="Jarju S."/>
            <person name="Secka A."/>
            <person name="Antonio M."/>
            <person name="Oren A."/>
            <person name="Chaudhuri R.R."/>
            <person name="La Ragione R."/>
            <person name="Hildebrand F."/>
            <person name="Pallen M.J."/>
        </authorList>
    </citation>
    <scope>NUCLEOTIDE SEQUENCE</scope>
    <source>
        <strain evidence="3">CHK190-19873</strain>
    </source>
</reference>
<feature type="compositionally biased region" description="Low complexity" evidence="1">
    <location>
        <begin position="85"/>
        <end position="99"/>
    </location>
</feature>
<dbReference type="Proteomes" id="UP000823935">
    <property type="component" value="Unassembled WGS sequence"/>
</dbReference>
<evidence type="ECO:0000256" key="2">
    <source>
        <dbReference type="SAM" id="SignalP"/>
    </source>
</evidence>
<name>A0A9D1EUK8_9FIRM</name>
<feature type="compositionally biased region" description="Low complexity" evidence="1">
    <location>
        <begin position="107"/>
        <end position="121"/>
    </location>
</feature>